<gene>
    <name evidence="1" type="ORF">PENSUB_9490</name>
</gene>
<dbReference type="EMBL" id="MNBE01000673">
    <property type="protein sequence ID" value="OKO98392.1"/>
    <property type="molecule type" value="Genomic_DNA"/>
</dbReference>
<accession>A0A1Q5TDU2</accession>
<comment type="caution">
    <text evidence="1">The sequence shown here is derived from an EMBL/GenBank/DDBJ whole genome shotgun (WGS) entry which is preliminary data.</text>
</comment>
<sequence>MLHGRSSQQNSCNHYGTISLIVYSMECEGVEKMQKMLPGQDHPVAKGVSRVTK</sequence>
<dbReference type="AlphaFoldDB" id="A0A1Q5TDU2"/>
<reference evidence="1 2" key="1">
    <citation type="submission" date="2016-10" db="EMBL/GenBank/DDBJ databases">
        <title>Genome sequence of the ascomycete fungus Penicillium subrubescens.</title>
        <authorList>
            <person name="De Vries R.P."/>
            <person name="Peng M."/>
            <person name="Dilokpimol A."/>
            <person name="Hilden K."/>
            <person name="Makela M.R."/>
            <person name="Grigoriev I."/>
            <person name="Riley R."/>
            <person name="Granchi Z."/>
        </authorList>
    </citation>
    <scope>NUCLEOTIDE SEQUENCE [LARGE SCALE GENOMIC DNA]</scope>
    <source>
        <strain evidence="1 2">CBS 132785</strain>
    </source>
</reference>
<proteinExistence type="predicted"/>
<organism evidence="1 2">
    <name type="scientific">Penicillium subrubescens</name>
    <dbReference type="NCBI Taxonomy" id="1316194"/>
    <lineage>
        <taxon>Eukaryota</taxon>
        <taxon>Fungi</taxon>
        <taxon>Dikarya</taxon>
        <taxon>Ascomycota</taxon>
        <taxon>Pezizomycotina</taxon>
        <taxon>Eurotiomycetes</taxon>
        <taxon>Eurotiomycetidae</taxon>
        <taxon>Eurotiales</taxon>
        <taxon>Aspergillaceae</taxon>
        <taxon>Penicillium</taxon>
    </lineage>
</organism>
<keyword evidence="2" id="KW-1185">Reference proteome</keyword>
<dbReference type="Proteomes" id="UP000186955">
    <property type="component" value="Unassembled WGS sequence"/>
</dbReference>
<name>A0A1Q5TDU2_9EURO</name>
<evidence type="ECO:0000313" key="1">
    <source>
        <dbReference type="EMBL" id="OKO98392.1"/>
    </source>
</evidence>
<protein>
    <submittedName>
        <fullName evidence="1">Uncharacterized protein</fullName>
    </submittedName>
</protein>
<evidence type="ECO:0000313" key="2">
    <source>
        <dbReference type="Proteomes" id="UP000186955"/>
    </source>
</evidence>